<comment type="similarity">
    <text evidence="10">Belongs to the glycosyl hydrolase family 6.</text>
</comment>
<keyword evidence="6 10" id="KW-0326">Glycosidase</keyword>
<dbReference type="Gene3D" id="2.60.40.290">
    <property type="match status" value="1"/>
</dbReference>
<evidence type="ECO:0000313" key="14">
    <source>
        <dbReference type="Proteomes" id="UP001165143"/>
    </source>
</evidence>
<dbReference type="PRINTS" id="PR00733">
    <property type="entry name" value="GLHYDRLASE6"/>
</dbReference>
<keyword evidence="3 10" id="KW-0136">Cellulose degradation</keyword>
<keyword evidence="5 10" id="KW-0119">Carbohydrate metabolism</keyword>
<feature type="compositionally biased region" description="Basic and acidic residues" evidence="11">
    <location>
        <begin position="7"/>
        <end position="23"/>
    </location>
</feature>
<dbReference type="InterPro" id="IPR001524">
    <property type="entry name" value="Glyco_hydro_6_CS"/>
</dbReference>
<dbReference type="AlphaFoldDB" id="A0A9W6UNU4"/>
<reference evidence="13" key="1">
    <citation type="submission" date="2023-02" db="EMBL/GenBank/DDBJ databases">
        <title>Kitasatospora phosalacinea NBRC 14362.</title>
        <authorList>
            <person name="Ichikawa N."/>
            <person name="Sato H."/>
            <person name="Tonouchi N."/>
        </authorList>
    </citation>
    <scope>NUCLEOTIDE SEQUENCE</scope>
    <source>
        <strain evidence="13">NBRC 14362</strain>
    </source>
</reference>
<evidence type="ECO:0000256" key="11">
    <source>
        <dbReference type="SAM" id="MobiDB-lite"/>
    </source>
</evidence>
<dbReference type="InterPro" id="IPR016288">
    <property type="entry name" value="Beta_cellobiohydrolase"/>
</dbReference>
<protein>
    <recommendedName>
        <fullName evidence="10">Glucanase</fullName>
        <ecNumber evidence="10">3.2.1.-</ecNumber>
    </recommendedName>
</protein>
<dbReference type="OrthoDB" id="309899at2"/>
<evidence type="ECO:0000313" key="13">
    <source>
        <dbReference type="EMBL" id="GLW54507.1"/>
    </source>
</evidence>
<evidence type="ECO:0000256" key="9">
    <source>
        <dbReference type="PROSITE-ProRule" id="PRU10057"/>
    </source>
</evidence>
<feature type="domain" description="CBM2" evidence="12">
    <location>
        <begin position="395"/>
        <end position="504"/>
    </location>
</feature>
<keyword evidence="7 10" id="KW-0624">Polysaccharide degradation</keyword>
<evidence type="ECO:0000256" key="7">
    <source>
        <dbReference type="ARBA" id="ARBA00023326"/>
    </source>
</evidence>
<gene>
    <name evidence="13" type="ORF">Kpho01_25180</name>
</gene>
<dbReference type="Gene3D" id="3.20.20.40">
    <property type="entry name" value="1, 4-beta cellobiohydrolase"/>
    <property type="match status" value="1"/>
</dbReference>
<dbReference type="PANTHER" id="PTHR34876:SF4">
    <property type="entry name" value="1,4-BETA-D-GLUCAN CELLOBIOHYDROLASE C-RELATED"/>
    <property type="match status" value="1"/>
</dbReference>
<dbReference type="InterPro" id="IPR001919">
    <property type="entry name" value="CBD2"/>
</dbReference>
<dbReference type="Pfam" id="PF00553">
    <property type="entry name" value="CBM_2"/>
    <property type="match status" value="1"/>
</dbReference>
<dbReference type="EC" id="3.2.1.-" evidence="10"/>
<dbReference type="SUPFAM" id="SSF49384">
    <property type="entry name" value="Carbohydrate-binding domain"/>
    <property type="match status" value="1"/>
</dbReference>
<keyword evidence="4" id="KW-1015">Disulfide bond</keyword>
<evidence type="ECO:0000256" key="3">
    <source>
        <dbReference type="ARBA" id="ARBA00023001"/>
    </source>
</evidence>
<dbReference type="InterPro" id="IPR008965">
    <property type="entry name" value="CBM2/CBM3_carb-bd_dom_sf"/>
</dbReference>
<dbReference type="GO" id="GO:0030247">
    <property type="term" value="F:polysaccharide binding"/>
    <property type="evidence" value="ECO:0007669"/>
    <property type="project" value="UniProtKB-UniRule"/>
</dbReference>
<evidence type="ECO:0000256" key="8">
    <source>
        <dbReference type="PROSITE-ProRule" id="PRU10056"/>
    </source>
</evidence>
<dbReference type="PROSITE" id="PS00656">
    <property type="entry name" value="GLYCOSYL_HYDROL_F6_2"/>
    <property type="match status" value="1"/>
</dbReference>
<accession>A0A9W6UNU4</accession>
<keyword evidence="1" id="KW-0732">Signal</keyword>
<dbReference type="Proteomes" id="UP001165143">
    <property type="component" value="Unassembled WGS sequence"/>
</dbReference>
<comment type="caution">
    <text evidence="13">The sequence shown here is derived from an EMBL/GenBank/DDBJ whole genome shotgun (WGS) entry which is preliminary data.</text>
</comment>
<evidence type="ECO:0000256" key="6">
    <source>
        <dbReference type="ARBA" id="ARBA00023295"/>
    </source>
</evidence>
<dbReference type="SMART" id="SM00637">
    <property type="entry name" value="CBD_II"/>
    <property type="match status" value="1"/>
</dbReference>
<evidence type="ECO:0000256" key="2">
    <source>
        <dbReference type="ARBA" id="ARBA00022801"/>
    </source>
</evidence>
<evidence type="ECO:0000256" key="1">
    <source>
        <dbReference type="ARBA" id="ARBA00022729"/>
    </source>
</evidence>
<dbReference type="Pfam" id="PF01341">
    <property type="entry name" value="Glyco_hydro_6"/>
    <property type="match status" value="1"/>
</dbReference>
<organism evidence="13 14">
    <name type="scientific">Kitasatospora phosalacinea</name>
    <dbReference type="NCBI Taxonomy" id="2065"/>
    <lineage>
        <taxon>Bacteria</taxon>
        <taxon>Bacillati</taxon>
        <taxon>Actinomycetota</taxon>
        <taxon>Actinomycetes</taxon>
        <taxon>Kitasatosporales</taxon>
        <taxon>Streptomycetaceae</taxon>
        <taxon>Kitasatospora</taxon>
    </lineage>
</organism>
<feature type="region of interest" description="Disordered" evidence="11">
    <location>
        <begin position="354"/>
        <end position="402"/>
    </location>
</feature>
<evidence type="ECO:0000256" key="5">
    <source>
        <dbReference type="ARBA" id="ARBA00023277"/>
    </source>
</evidence>
<name>A0A9W6UNU4_9ACTN</name>
<dbReference type="InterPro" id="IPR036434">
    <property type="entry name" value="Beta_cellobiohydrolase_sf"/>
</dbReference>
<proteinExistence type="inferred from homology"/>
<dbReference type="InterPro" id="IPR012291">
    <property type="entry name" value="CBM2_carb-bd_dom_sf"/>
</dbReference>
<dbReference type="PROSITE" id="PS00655">
    <property type="entry name" value="GLYCOSYL_HYDROL_F6_1"/>
    <property type="match status" value="1"/>
</dbReference>
<evidence type="ECO:0000256" key="4">
    <source>
        <dbReference type="ARBA" id="ARBA00023157"/>
    </source>
</evidence>
<sequence length="504" mass="51365">MPTASPTREHPPEDTVHTPDPHRRTAVPPARPTRRAAALALAAVTAAVGLVAAAQGGADAAVQGSLAADTQFYKDPTSQAVRWVAANPGDSRTPVISKRIASQPQGIWVANYRPDTVTSDVRTITSAAAQAGQVPVLVAYMIPNRDCGGASAGGAPDLASYDAWVGKFAAGLGSSRSIVVLEPDSIALTTCLSAQQQNDRFASLARAVNTIHAASPNAKVYLDGGHSTWNSPSEQANRLRSAGVLNSNGFFTNVSNFNATSNEVSFAHGVLNALGNPGNLHAVIDTSRNGNGPAGSAWCDPSGRKIGNYPTAATNDSGIDAYLWIKPPGEADGCAAAAGTFVPDIAYQLAVNAADPSTPPTSQPPTSQPPTSQPPTSQPPTSQPPSSPPPASSQPPTGNASCSIAYRANSWTGGFTADVTVKNTGSSAISGWKLAWTFPGDQKITSAWNATVTQNGTAVTATDLGYNGTLAAGASTSFGLQATYGSNNTAPSAFTLNGAACTTS</sequence>
<dbReference type="GO" id="GO:0030245">
    <property type="term" value="P:cellulose catabolic process"/>
    <property type="evidence" value="ECO:0007669"/>
    <property type="project" value="UniProtKB-KW"/>
</dbReference>
<dbReference type="GO" id="GO:0004553">
    <property type="term" value="F:hydrolase activity, hydrolyzing O-glycosyl compounds"/>
    <property type="evidence" value="ECO:0007669"/>
    <property type="project" value="InterPro"/>
</dbReference>
<dbReference type="PROSITE" id="PS51173">
    <property type="entry name" value="CBM2"/>
    <property type="match status" value="1"/>
</dbReference>
<dbReference type="EMBL" id="BSRX01000012">
    <property type="protein sequence ID" value="GLW54507.1"/>
    <property type="molecule type" value="Genomic_DNA"/>
</dbReference>
<feature type="compositionally biased region" description="Pro residues" evidence="11">
    <location>
        <begin position="357"/>
        <end position="393"/>
    </location>
</feature>
<dbReference type="SUPFAM" id="SSF51989">
    <property type="entry name" value="Glycosyl hydrolases family 6, cellulases"/>
    <property type="match status" value="1"/>
</dbReference>
<feature type="active site" evidence="8">
    <location>
        <position position="146"/>
    </location>
</feature>
<evidence type="ECO:0000256" key="10">
    <source>
        <dbReference type="RuleBase" id="RU361186"/>
    </source>
</evidence>
<feature type="region of interest" description="Disordered" evidence="11">
    <location>
        <begin position="1"/>
        <end position="33"/>
    </location>
</feature>
<dbReference type="PANTHER" id="PTHR34876">
    <property type="match status" value="1"/>
</dbReference>
<evidence type="ECO:0000259" key="12">
    <source>
        <dbReference type="PROSITE" id="PS51173"/>
    </source>
</evidence>
<keyword evidence="2 10" id="KW-0378">Hydrolase</keyword>
<feature type="active site" description="Proton donor" evidence="9">
    <location>
        <position position="184"/>
    </location>
</feature>